<dbReference type="KEGG" id="osu:NT6N_25290"/>
<dbReference type="Gene3D" id="3.30.2310.10">
    <property type="entry name" value="YaeB-like"/>
    <property type="match status" value="1"/>
</dbReference>
<dbReference type="PROSITE" id="PS51668">
    <property type="entry name" value="TSAA_2"/>
    <property type="match status" value="1"/>
</dbReference>
<name>A0AAT9FNK8_9BACT</name>
<dbReference type="Gene3D" id="2.40.30.70">
    <property type="entry name" value="YaeB-like"/>
    <property type="match status" value="1"/>
</dbReference>
<dbReference type="PANTHER" id="PTHR12818:SF0">
    <property type="entry name" value="TRNA (ADENINE(37)-N6)-METHYLTRANSFERASE"/>
    <property type="match status" value="1"/>
</dbReference>
<dbReference type="CDD" id="cd09281">
    <property type="entry name" value="UPF0066"/>
    <property type="match status" value="1"/>
</dbReference>
<accession>A0AAT9FNK8</accession>
<feature type="domain" description="TsaA-like" evidence="3">
    <location>
        <begin position="7"/>
        <end position="149"/>
    </location>
</feature>
<dbReference type="PROSITE" id="PS01318">
    <property type="entry name" value="TSAA_1"/>
    <property type="match status" value="1"/>
</dbReference>
<reference evidence="4" key="1">
    <citation type="submission" date="2024-07" db="EMBL/GenBank/DDBJ databases">
        <title>Complete genome sequence of Verrucomicrobiaceae bacterium NT6N.</title>
        <authorList>
            <person name="Huang C."/>
            <person name="Takami H."/>
            <person name="Hamasaki K."/>
        </authorList>
    </citation>
    <scope>NUCLEOTIDE SEQUENCE</scope>
    <source>
        <strain evidence="4">NT6N</strain>
    </source>
</reference>
<protein>
    <submittedName>
        <fullName evidence="4">tRNA (N6-threonylcarbamoyladenosine(37)-N6)-methyltransferase TrmO</fullName>
    </submittedName>
</protein>
<dbReference type="InterPro" id="IPR041369">
    <property type="entry name" value="TrmO_C"/>
</dbReference>
<evidence type="ECO:0000259" key="3">
    <source>
        <dbReference type="PROSITE" id="PS51668"/>
    </source>
</evidence>
<dbReference type="InterPro" id="IPR023370">
    <property type="entry name" value="TrmO-like_N"/>
</dbReference>
<dbReference type="InterPro" id="IPR040372">
    <property type="entry name" value="YaeB-like"/>
</dbReference>
<dbReference type="InterPro" id="IPR036413">
    <property type="entry name" value="YaeB-like_sf"/>
</dbReference>
<evidence type="ECO:0000256" key="1">
    <source>
        <dbReference type="ARBA" id="ARBA00022691"/>
    </source>
</evidence>
<dbReference type="NCBIfam" id="TIGR00104">
    <property type="entry name" value="tRNA_TsaA"/>
    <property type="match status" value="1"/>
</dbReference>
<dbReference type="AlphaFoldDB" id="A0AAT9FNK8"/>
<gene>
    <name evidence="4" type="ORF">NT6N_25290</name>
</gene>
<evidence type="ECO:0000313" key="4">
    <source>
        <dbReference type="EMBL" id="BDS07489.1"/>
    </source>
</evidence>
<dbReference type="Pfam" id="PF18389">
    <property type="entry name" value="TrmO_C"/>
    <property type="match status" value="1"/>
</dbReference>
<dbReference type="InterPro" id="IPR036414">
    <property type="entry name" value="YaeB_N_sf"/>
</dbReference>
<dbReference type="EMBL" id="AP026866">
    <property type="protein sequence ID" value="BDS07489.1"/>
    <property type="molecule type" value="Genomic_DNA"/>
</dbReference>
<proteinExistence type="inferred from homology"/>
<dbReference type="PANTHER" id="PTHR12818">
    <property type="entry name" value="TRNA (ADENINE(37)-N6)-METHYLTRANSFERASE"/>
    <property type="match status" value="1"/>
</dbReference>
<dbReference type="InterPro" id="IPR023368">
    <property type="entry name" value="UPF0066_cons_site"/>
</dbReference>
<keyword evidence="1" id="KW-0949">S-adenosyl-L-methionine</keyword>
<organism evidence="4">
    <name type="scientific">Oceaniferula spumae</name>
    <dbReference type="NCBI Taxonomy" id="2979115"/>
    <lineage>
        <taxon>Bacteria</taxon>
        <taxon>Pseudomonadati</taxon>
        <taxon>Verrucomicrobiota</taxon>
        <taxon>Verrucomicrobiia</taxon>
        <taxon>Verrucomicrobiales</taxon>
        <taxon>Verrucomicrobiaceae</taxon>
        <taxon>Oceaniferula</taxon>
    </lineage>
</organism>
<sequence length="228" mass="25229">MSHCKDMEPIAHIRTCYGEKFGVPRQPGLVDEAWGELVFEPEFRNADAVRGLDGFSHVWLVFVFHQAVRDDWKPTVRPPRLGGNERIGVFASRSPFRPNPIGLSVVRLDEIDLDHPDGPVLKLRGVDLVDGTPILDIKPYIPYADSLPDAVGGYVTGAPESLTVVWKAENDAVSSDTSSLITATLAMDPRPAYKSADSEREYGCVIEGWNVRWTVRGAELLVLSCKKD</sequence>
<dbReference type="SUPFAM" id="SSF118196">
    <property type="entry name" value="YaeB-like"/>
    <property type="match status" value="1"/>
</dbReference>
<evidence type="ECO:0000256" key="2">
    <source>
        <dbReference type="ARBA" id="ARBA00033753"/>
    </source>
</evidence>
<dbReference type="Pfam" id="PF01980">
    <property type="entry name" value="TrmO_N"/>
    <property type="match status" value="1"/>
</dbReference>
<comment type="similarity">
    <text evidence="2">Belongs to the tRNA methyltransferase O family.</text>
</comment>